<accession>A0ACC2C2A9</accession>
<reference evidence="2" key="1">
    <citation type="journal article" date="2024" name="Proc. Natl. Acad. Sci. U.S.A.">
        <title>Extraordinary preservation of gene collinearity over three hundred million years revealed in homosporous lycophytes.</title>
        <authorList>
            <person name="Li C."/>
            <person name="Wickell D."/>
            <person name="Kuo L.Y."/>
            <person name="Chen X."/>
            <person name="Nie B."/>
            <person name="Liao X."/>
            <person name="Peng D."/>
            <person name="Ji J."/>
            <person name="Jenkins J."/>
            <person name="Williams M."/>
            <person name="Shu S."/>
            <person name="Plott C."/>
            <person name="Barry K."/>
            <person name="Rajasekar S."/>
            <person name="Grimwood J."/>
            <person name="Han X."/>
            <person name="Sun S."/>
            <person name="Hou Z."/>
            <person name="He W."/>
            <person name="Dai G."/>
            <person name="Sun C."/>
            <person name="Schmutz J."/>
            <person name="Leebens-Mack J.H."/>
            <person name="Li F.W."/>
            <person name="Wang L."/>
        </authorList>
    </citation>
    <scope>NUCLEOTIDE SEQUENCE [LARGE SCALE GENOMIC DNA]</scope>
    <source>
        <strain evidence="2">cv. PW_Plant_1</strain>
    </source>
</reference>
<name>A0ACC2C2A9_DIPCM</name>
<keyword evidence="2" id="KW-1185">Reference proteome</keyword>
<gene>
    <name evidence="1" type="ORF">O6H91_12G058500</name>
</gene>
<dbReference type="EMBL" id="CM055103">
    <property type="protein sequence ID" value="KAJ7536163.1"/>
    <property type="molecule type" value="Genomic_DNA"/>
</dbReference>
<dbReference type="Proteomes" id="UP001162992">
    <property type="component" value="Chromosome 12"/>
</dbReference>
<sequence length="545" mass="60842">MEVMRAGSSLQGLTLPEFTTSRKQPKLRNQIGICKLNSVQFTAPRFGRKCSPSSARLSIKTKRGYRHVPVAALVSPAETTPPAESAVPVDVSTDENANADFLQEIESSVGQEPEAAPRGGRIKCDPLRVIMFQGFNWESWRSPCWYDVLLKTTQDLAEAGVTDVWLPPPSHSVSPQGYMPGRLYDLDACKYGNGEKLKQLIDSFHSQSVRCIADVVINHRCGDKRDQRGVWCIFEGGTPDDRLDWGPWAITKDDYVYSDGSGQPDTGEDFGAAPDIDHTNPKVQDDLANWMNWLKAEIGFDGWRFDFAKGYSGEFVGLYNDRTQPEFSVGEVWTTLSYGDGGLEYNQDGHRQELVNWVHATGDRSTAFDFTTKGILQEAVNGQLWRLKDCNGKPPGMIGYWPEKAVTFVDNHDTGSTQRHWPFPADKVMQGYAYILTHPGTPCIFYDHFYDWGLKEEIKALISIRKCNDLRANSSCQIKAAESDVYVAAIDERVVMKIGSRFDIGGLAPNPDEYQVAAVGKDYCVWERKPPPPPTQEEAAEEAAD</sequence>
<evidence type="ECO:0000313" key="1">
    <source>
        <dbReference type="EMBL" id="KAJ7536163.1"/>
    </source>
</evidence>
<protein>
    <submittedName>
        <fullName evidence="1">Uncharacterized protein</fullName>
    </submittedName>
</protein>
<organism evidence="1 2">
    <name type="scientific">Diphasiastrum complanatum</name>
    <name type="common">Issler's clubmoss</name>
    <name type="synonym">Lycopodium complanatum</name>
    <dbReference type="NCBI Taxonomy" id="34168"/>
    <lineage>
        <taxon>Eukaryota</taxon>
        <taxon>Viridiplantae</taxon>
        <taxon>Streptophyta</taxon>
        <taxon>Embryophyta</taxon>
        <taxon>Tracheophyta</taxon>
        <taxon>Lycopodiopsida</taxon>
        <taxon>Lycopodiales</taxon>
        <taxon>Lycopodiaceae</taxon>
        <taxon>Lycopodioideae</taxon>
        <taxon>Diphasiastrum</taxon>
    </lineage>
</organism>
<evidence type="ECO:0000313" key="2">
    <source>
        <dbReference type="Proteomes" id="UP001162992"/>
    </source>
</evidence>
<proteinExistence type="predicted"/>
<comment type="caution">
    <text evidence="1">The sequence shown here is derived from an EMBL/GenBank/DDBJ whole genome shotgun (WGS) entry which is preliminary data.</text>
</comment>